<comment type="caution">
    <text evidence="2">The sequence shown here is derived from an EMBL/GenBank/DDBJ whole genome shotgun (WGS) entry which is preliminary data.</text>
</comment>
<proteinExistence type="predicted"/>
<sequence>MRRLQFSGVETFGPDLKPTATLELVERLENRKAQRGKSLEYIPPSLRNGKKCVTIVEDDLNEIASFGSDTPYMKSIENFIQATWKKHNMPQILLHDEGYFVFRFDTEEECEHILHKGPYTFQNKPFALQNWELNFEFNPNCITTIPLWVTLHGLPVGYWSKDTLSKVTSAIGKPLHTDNFIAGMTRISYARILVEVDVAQPLLDNIDISTSYGEFQ</sequence>
<dbReference type="PANTHER" id="PTHR33233">
    <property type="entry name" value="ENDONUCLEASE/EXONUCLEASE/PHOSPHATASE"/>
    <property type="match status" value="1"/>
</dbReference>
<name>A0ABQ7U1I0_SOLTU</name>
<organism evidence="2 3">
    <name type="scientific">Solanum tuberosum</name>
    <name type="common">Potato</name>
    <dbReference type="NCBI Taxonomy" id="4113"/>
    <lineage>
        <taxon>Eukaryota</taxon>
        <taxon>Viridiplantae</taxon>
        <taxon>Streptophyta</taxon>
        <taxon>Embryophyta</taxon>
        <taxon>Tracheophyta</taxon>
        <taxon>Spermatophyta</taxon>
        <taxon>Magnoliopsida</taxon>
        <taxon>eudicotyledons</taxon>
        <taxon>Gunneridae</taxon>
        <taxon>Pentapetalae</taxon>
        <taxon>asterids</taxon>
        <taxon>lamiids</taxon>
        <taxon>Solanales</taxon>
        <taxon>Solanaceae</taxon>
        <taxon>Solanoideae</taxon>
        <taxon>Solaneae</taxon>
        <taxon>Solanum</taxon>
    </lineage>
</organism>
<evidence type="ECO:0000313" key="2">
    <source>
        <dbReference type="EMBL" id="KAH0740623.1"/>
    </source>
</evidence>
<accession>A0ABQ7U1I0</accession>
<protein>
    <recommendedName>
        <fullName evidence="1">DUF4283 domain-containing protein</fullName>
    </recommendedName>
</protein>
<keyword evidence="3" id="KW-1185">Reference proteome</keyword>
<dbReference type="EMBL" id="JAIVGD010000026">
    <property type="protein sequence ID" value="KAH0740623.1"/>
    <property type="molecule type" value="Genomic_DNA"/>
</dbReference>
<evidence type="ECO:0000313" key="3">
    <source>
        <dbReference type="Proteomes" id="UP000826656"/>
    </source>
</evidence>
<reference evidence="2 3" key="1">
    <citation type="journal article" date="2021" name="bioRxiv">
        <title>Chromosome-scale and haplotype-resolved genome assembly of a tetraploid potato cultivar.</title>
        <authorList>
            <person name="Sun H."/>
            <person name="Jiao W.-B."/>
            <person name="Krause K."/>
            <person name="Campoy J.A."/>
            <person name="Goel M."/>
            <person name="Folz-Donahue K."/>
            <person name="Kukat C."/>
            <person name="Huettel B."/>
            <person name="Schneeberger K."/>
        </authorList>
    </citation>
    <scope>NUCLEOTIDE SEQUENCE [LARGE SCALE GENOMIC DNA]</scope>
    <source>
        <strain evidence="2">SolTubOtavaFocal</strain>
        <tissue evidence="2">Leaves</tissue>
    </source>
</reference>
<dbReference type="InterPro" id="IPR025558">
    <property type="entry name" value="DUF4283"/>
</dbReference>
<evidence type="ECO:0000259" key="1">
    <source>
        <dbReference type="Pfam" id="PF14111"/>
    </source>
</evidence>
<gene>
    <name evidence="2" type="ORF">KY290_033666</name>
</gene>
<dbReference type="Pfam" id="PF14111">
    <property type="entry name" value="DUF4283"/>
    <property type="match status" value="1"/>
</dbReference>
<dbReference type="PANTHER" id="PTHR33233:SF17">
    <property type="entry name" value="DUF4283 DOMAIN-CONTAINING PROTEIN"/>
    <property type="match status" value="1"/>
</dbReference>
<dbReference type="Proteomes" id="UP000826656">
    <property type="component" value="Unassembled WGS sequence"/>
</dbReference>
<feature type="domain" description="DUF4283" evidence="1">
    <location>
        <begin position="64"/>
        <end position="139"/>
    </location>
</feature>